<evidence type="ECO:0000256" key="3">
    <source>
        <dbReference type="ARBA" id="ARBA00022691"/>
    </source>
</evidence>
<dbReference type="Proteomes" id="UP000255423">
    <property type="component" value="Unassembled WGS sequence"/>
</dbReference>
<dbReference type="GO" id="GO:0051539">
    <property type="term" value="F:4 iron, 4 sulfur cluster binding"/>
    <property type="evidence" value="ECO:0007669"/>
    <property type="project" value="UniProtKB-KW"/>
</dbReference>
<evidence type="ECO:0000256" key="5">
    <source>
        <dbReference type="ARBA" id="ARBA00023004"/>
    </source>
</evidence>
<gene>
    <name evidence="8" type="ORF">SAMN05661053_0636</name>
</gene>
<dbReference type="InterPro" id="IPR005911">
    <property type="entry name" value="YhcC-like"/>
</dbReference>
<evidence type="ECO:0000256" key="6">
    <source>
        <dbReference type="ARBA" id="ARBA00023014"/>
    </source>
</evidence>
<evidence type="ECO:0000256" key="1">
    <source>
        <dbReference type="ARBA" id="ARBA00001966"/>
    </source>
</evidence>
<accession>A0A380RVG5</accession>
<dbReference type="PANTHER" id="PTHR11135">
    <property type="entry name" value="HISTONE ACETYLTRANSFERASE-RELATED"/>
    <property type="match status" value="1"/>
</dbReference>
<proteinExistence type="predicted"/>
<dbReference type="InterPro" id="IPR039661">
    <property type="entry name" value="ELP3"/>
</dbReference>
<dbReference type="SMART" id="SM00729">
    <property type="entry name" value="Elp3"/>
    <property type="match status" value="1"/>
</dbReference>
<feature type="domain" description="Radical SAM core" evidence="7">
    <location>
        <begin position="17"/>
        <end position="270"/>
    </location>
</feature>
<evidence type="ECO:0000313" key="8">
    <source>
        <dbReference type="EMBL" id="SUQ19404.1"/>
    </source>
</evidence>
<dbReference type="InterPro" id="IPR032432">
    <property type="entry name" value="Radical_SAM_C"/>
</dbReference>
<name>A0A380RVG5_FIBSU</name>
<dbReference type="EMBL" id="UHJL01000001">
    <property type="protein sequence ID" value="SUQ19404.1"/>
    <property type="molecule type" value="Genomic_DNA"/>
</dbReference>
<dbReference type="AlphaFoldDB" id="A0A380RVG5"/>
<dbReference type="InterPro" id="IPR006638">
    <property type="entry name" value="Elp3/MiaA/NifB-like_rSAM"/>
</dbReference>
<dbReference type="InterPro" id="IPR023404">
    <property type="entry name" value="rSAM_horseshoe"/>
</dbReference>
<dbReference type="SUPFAM" id="SSF102114">
    <property type="entry name" value="Radical SAM enzymes"/>
    <property type="match status" value="1"/>
</dbReference>
<dbReference type="PROSITE" id="PS51918">
    <property type="entry name" value="RADICAL_SAM"/>
    <property type="match status" value="1"/>
</dbReference>
<dbReference type="InterPro" id="IPR007197">
    <property type="entry name" value="rSAM"/>
</dbReference>
<evidence type="ECO:0000313" key="9">
    <source>
        <dbReference type="Proteomes" id="UP000255423"/>
    </source>
</evidence>
<dbReference type="Pfam" id="PF16199">
    <property type="entry name" value="Radical_SAM_C"/>
    <property type="match status" value="1"/>
</dbReference>
<dbReference type="GO" id="GO:0003824">
    <property type="term" value="F:catalytic activity"/>
    <property type="evidence" value="ECO:0007669"/>
    <property type="project" value="InterPro"/>
</dbReference>
<dbReference type="SFLD" id="SFLDS00029">
    <property type="entry name" value="Radical_SAM"/>
    <property type="match status" value="1"/>
</dbReference>
<evidence type="ECO:0000256" key="4">
    <source>
        <dbReference type="ARBA" id="ARBA00022723"/>
    </source>
</evidence>
<dbReference type="GO" id="GO:0046872">
    <property type="term" value="F:metal ion binding"/>
    <property type="evidence" value="ECO:0007669"/>
    <property type="project" value="UniProtKB-KW"/>
</dbReference>
<organism evidence="8 9">
    <name type="scientific">Fibrobacter succinogenes</name>
    <name type="common">Bacteroides succinogenes</name>
    <dbReference type="NCBI Taxonomy" id="833"/>
    <lineage>
        <taxon>Bacteria</taxon>
        <taxon>Pseudomonadati</taxon>
        <taxon>Fibrobacterota</taxon>
        <taxon>Fibrobacteria</taxon>
        <taxon>Fibrobacterales</taxon>
        <taxon>Fibrobacteraceae</taxon>
        <taxon>Fibrobacter</taxon>
    </lineage>
</organism>
<keyword evidence="6" id="KW-0411">Iron-sulfur</keyword>
<dbReference type="InterPro" id="IPR058240">
    <property type="entry name" value="rSAM_sf"/>
</dbReference>
<dbReference type="NCBIfam" id="TIGR01212">
    <property type="entry name" value="TIGR01212 family radical SAM protein"/>
    <property type="match status" value="1"/>
</dbReference>
<keyword evidence="3" id="KW-0949">S-adenosyl-L-methionine</keyword>
<evidence type="ECO:0000256" key="2">
    <source>
        <dbReference type="ARBA" id="ARBA00022485"/>
    </source>
</evidence>
<sequence>MVMHYKPYRDLLLELFPNYLKVRKLPLNGGMSCPNLDGTKGFSGCSYCNNRSFSPVFDEAKVSIQEQLEKYVPKLRDKYPNAGILAYLQPYTNTHAPLEHLREIIDPIIKHKEIAGLAIGTRPDCLEDEKIEYLAELNRKKPIIVEIGLQTANDLTLAGINRRHTLAEFEDAVKRCQAAGLTVTTHVIVGLPGEKMEDFKHTAQVVHDLKLAAVKIHPLHIVVGTVMAQDFANGEVKLLSFEEYCEAVAEMIKIIGKDIAIERFSGESPSELLIAPNWCGERDKIIATVEKLLDSH</sequence>
<keyword evidence="2" id="KW-0004">4Fe-4S</keyword>
<comment type="cofactor">
    <cofactor evidence="1">
        <name>[4Fe-4S] cluster</name>
        <dbReference type="ChEBI" id="CHEBI:49883"/>
    </cofactor>
</comment>
<dbReference type="CDD" id="cd01335">
    <property type="entry name" value="Radical_SAM"/>
    <property type="match status" value="1"/>
</dbReference>
<dbReference type="SFLD" id="SFLDG01086">
    <property type="entry name" value="elongater_protein-like"/>
    <property type="match status" value="1"/>
</dbReference>
<reference evidence="8 9" key="1">
    <citation type="submission" date="2017-08" db="EMBL/GenBank/DDBJ databases">
        <authorList>
            <person name="de Groot N.N."/>
        </authorList>
    </citation>
    <scope>NUCLEOTIDE SEQUENCE [LARGE SCALE GENOMIC DNA]</scope>
    <source>
        <strain evidence="8 9">HM2</strain>
    </source>
</reference>
<dbReference type="Gene3D" id="3.80.30.20">
    <property type="entry name" value="tm_1862 like domain"/>
    <property type="match status" value="1"/>
</dbReference>
<dbReference type="SFLD" id="SFLDG01091">
    <property type="entry name" value="uncharacterized_CHP01210-like"/>
    <property type="match status" value="1"/>
</dbReference>
<keyword evidence="5" id="KW-0408">Iron</keyword>
<protein>
    <recommendedName>
        <fullName evidence="7">Radical SAM core domain-containing protein</fullName>
    </recommendedName>
</protein>
<evidence type="ECO:0000259" key="7">
    <source>
        <dbReference type="PROSITE" id="PS51918"/>
    </source>
</evidence>
<dbReference type="PANTHER" id="PTHR11135:SF1">
    <property type="entry name" value="PROTEIN YHCC"/>
    <property type="match status" value="1"/>
</dbReference>
<dbReference type="Pfam" id="PF04055">
    <property type="entry name" value="Radical_SAM"/>
    <property type="match status" value="1"/>
</dbReference>
<keyword evidence="4" id="KW-0479">Metal-binding</keyword>